<proteinExistence type="predicted"/>
<comment type="caution">
    <text evidence="2">The sequence shown here is derived from an EMBL/GenBank/DDBJ whole genome shotgun (WGS) entry which is preliminary data.</text>
</comment>
<name>A0A2K3KQY8_TRIPR</name>
<protein>
    <submittedName>
        <fullName evidence="2">Ribonuclease H</fullName>
    </submittedName>
</protein>
<feature type="domain" description="Reverse transcriptase zinc-binding" evidence="1">
    <location>
        <begin position="32"/>
        <end position="119"/>
    </location>
</feature>
<evidence type="ECO:0000313" key="3">
    <source>
        <dbReference type="Proteomes" id="UP000236291"/>
    </source>
</evidence>
<dbReference type="InterPro" id="IPR026960">
    <property type="entry name" value="RVT-Znf"/>
</dbReference>
<organism evidence="2 3">
    <name type="scientific">Trifolium pratense</name>
    <name type="common">Red clover</name>
    <dbReference type="NCBI Taxonomy" id="57577"/>
    <lineage>
        <taxon>Eukaryota</taxon>
        <taxon>Viridiplantae</taxon>
        <taxon>Streptophyta</taxon>
        <taxon>Embryophyta</taxon>
        <taxon>Tracheophyta</taxon>
        <taxon>Spermatophyta</taxon>
        <taxon>Magnoliopsida</taxon>
        <taxon>eudicotyledons</taxon>
        <taxon>Gunneridae</taxon>
        <taxon>Pentapetalae</taxon>
        <taxon>rosids</taxon>
        <taxon>fabids</taxon>
        <taxon>Fabales</taxon>
        <taxon>Fabaceae</taxon>
        <taxon>Papilionoideae</taxon>
        <taxon>50 kb inversion clade</taxon>
        <taxon>NPAAA clade</taxon>
        <taxon>Hologalegina</taxon>
        <taxon>IRL clade</taxon>
        <taxon>Trifolieae</taxon>
        <taxon>Trifolium</taxon>
    </lineage>
</organism>
<reference evidence="2 3" key="2">
    <citation type="journal article" date="2017" name="Front. Plant Sci.">
        <title>Gene Classification and Mining of Molecular Markers Useful in Red Clover (Trifolium pratense) Breeding.</title>
        <authorList>
            <person name="Istvanek J."/>
            <person name="Dluhosova J."/>
            <person name="Dluhos P."/>
            <person name="Patkova L."/>
            <person name="Nedelnik J."/>
            <person name="Repkova J."/>
        </authorList>
    </citation>
    <scope>NUCLEOTIDE SEQUENCE [LARGE SCALE GENOMIC DNA]</scope>
    <source>
        <strain evidence="3">cv. Tatra</strain>
        <tissue evidence="2">Young leaves</tissue>
    </source>
</reference>
<accession>A0A2K3KQY8</accession>
<evidence type="ECO:0000259" key="1">
    <source>
        <dbReference type="Pfam" id="PF13966"/>
    </source>
</evidence>
<feature type="non-terminal residue" evidence="2">
    <location>
        <position position="1"/>
    </location>
</feature>
<dbReference type="EMBL" id="ASHM01106213">
    <property type="protein sequence ID" value="PNX68691.1"/>
    <property type="molecule type" value="Genomic_DNA"/>
</dbReference>
<evidence type="ECO:0000313" key="2">
    <source>
        <dbReference type="EMBL" id="PNX68691.1"/>
    </source>
</evidence>
<reference evidence="2 3" key="1">
    <citation type="journal article" date="2014" name="Am. J. Bot.">
        <title>Genome assembly and annotation for red clover (Trifolium pratense; Fabaceae).</title>
        <authorList>
            <person name="Istvanek J."/>
            <person name="Jaros M."/>
            <person name="Krenek A."/>
            <person name="Repkova J."/>
        </authorList>
    </citation>
    <scope>NUCLEOTIDE SEQUENCE [LARGE SCALE GENOMIC DNA]</scope>
    <source>
        <strain evidence="3">cv. Tatra</strain>
        <tissue evidence="2">Young leaves</tissue>
    </source>
</reference>
<gene>
    <name evidence="2" type="ORF">L195_g056308</name>
</gene>
<sequence length="138" mass="15647">NDIVSQVMALPAPTDVDGPDTLGWDRTNTHQFTVRSAYTLQHVIAMPLVAKGDWKTLWGWKGPHRIQTFIWLAAHERILTNAGRSKWGVGISPTCASCVREDETTLHVLRDCVHATRVWVRLVPSNYITIFFSFSCRE</sequence>
<dbReference type="AlphaFoldDB" id="A0A2K3KQY8"/>
<dbReference type="Proteomes" id="UP000236291">
    <property type="component" value="Unassembled WGS sequence"/>
</dbReference>
<dbReference type="Pfam" id="PF13966">
    <property type="entry name" value="zf-RVT"/>
    <property type="match status" value="1"/>
</dbReference>